<dbReference type="EMBL" id="JYDI01000290">
    <property type="protein sequence ID" value="KRY46392.1"/>
    <property type="molecule type" value="Genomic_DNA"/>
</dbReference>
<dbReference type="AlphaFoldDB" id="A0A0V1CBC7"/>
<reference evidence="2 3" key="1">
    <citation type="submission" date="2015-01" db="EMBL/GenBank/DDBJ databases">
        <title>Evolution of Trichinella species and genotypes.</title>
        <authorList>
            <person name="Korhonen P.K."/>
            <person name="Edoardo P."/>
            <person name="Giuseppe L.R."/>
            <person name="Gasser R.B."/>
        </authorList>
    </citation>
    <scope>NUCLEOTIDE SEQUENCE [LARGE SCALE GENOMIC DNA]</scope>
    <source>
        <strain evidence="2">ISS120</strain>
    </source>
</reference>
<feature type="transmembrane region" description="Helical" evidence="1">
    <location>
        <begin position="16"/>
        <end position="37"/>
    </location>
</feature>
<evidence type="ECO:0008006" key="4">
    <source>
        <dbReference type="Google" id="ProtNLM"/>
    </source>
</evidence>
<comment type="caution">
    <text evidence="2">The sequence shown here is derived from an EMBL/GenBank/DDBJ whole genome shotgun (WGS) entry which is preliminary data.</text>
</comment>
<protein>
    <recommendedName>
        <fullName evidence="4">FLYWCH-type domain-containing protein</fullName>
    </recommendedName>
</protein>
<gene>
    <name evidence="2" type="ORF">T03_17444</name>
</gene>
<dbReference type="Proteomes" id="UP000054653">
    <property type="component" value="Unassembled WGS sequence"/>
</dbReference>
<keyword evidence="1" id="KW-0472">Membrane</keyword>
<evidence type="ECO:0000313" key="3">
    <source>
        <dbReference type="Proteomes" id="UP000054653"/>
    </source>
</evidence>
<dbReference type="OrthoDB" id="5928181at2759"/>
<evidence type="ECO:0000256" key="1">
    <source>
        <dbReference type="SAM" id="Phobius"/>
    </source>
</evidence>
<name>A0A0V1CBC7_TRIBR</name>
<keyword evidence="1" id="KW-0812">Transmembrane</keyword>
<keyword evidence="1" id="KW-1133">Transmembrane helix</keyword>
<evidence type="ECO:0000313" key="2">
    <source>
        <dbReference type="EMBL" id="KRY46392.1"/>
    </source>
</evidence>
<accession>A0A0V1CBC7</accession>
<sequence>MATIKTWDTNGTFKLLFIHAIVVSKLVPVVCCYVRYYTLMHTNRNEKCWICALGIRGCRGKLYTNVDATQHADGWRVDPHALYHQQQLNELKRLAAGYLRPVKEIYDELASSRFKLTCCRVFSIVGPGPEYNVLQPRKYIDFCHRGWCEAAGAEIGPFRLSHPGTSSCLPFMCS</sequence>
<keyword evidence="3" id="KW-1185">Reference proteome</keyword>
<proteinExistence type="predicted"/>
<organism evidence="2 3">
    <name type="scientific">Trichinella britovi</name>
    <name type="common">Parasitic roundworm</name>
    <dbReference type="NCBI Taxonomy" id="45882"/>
    <lineage>
        <taxon>Eukaryota</taxon>
        <taxon>Metazoa</taxon>
        <taxon>Ecdysozoa</taxon>
        <taxon>Nematoda</taxon>
        <taxon>Enoplea</taxon>
        <taxon>Dorylaimia</taxon>
        <taxon>Trichinellida</taxon>
        <taxon>Trichinellidae</taxon>
        <taxon>Trichinella</taxon>
    </lineage>
</organism>